<evidence type="ECO:0000313" key="2">
    <source>
        <dbReference type="Proteomes" id="UP000626697"/>
    </source>
</evidence>
<reference evidence="1 2" key="1">
    <citation type="submission" date="2020-08" db="EMBL/GenBank/DDBJ databases">
        <title>Genomic Encyclopedia of Type Strains, Phase IV (KMG-IV): sequencing the most valuable type-strain genomes for metagenomic binning, comparative biology and taxonomic classification.</title>
        <authorList>
            <person name="Goeker M."/>
        </authorList>
    </citation>
    <scope>NUCLEOTIDE SEQUENCE [LARGE SCALE GENOMIC DNA]</scope>
    <source>
        <strain evidence="1 2">DSM 105481</strain>
    </source>
</reference>
<name>A0ABR6CS46_9BACI</name>
<organism evidence="1 2">
    <name type="scientific">Peribacillus huizhouensis</name>
    <dbReference type="NCBI Taxonomy" id="1501239"/>
    <lineage>
        <taxon>Bacteria</taxon>
        <taxon>Bacillati</taxon>
        <taxon>Bacillota</taxon>
        <taxon>Bacilli</taxon>
        <taxon>Bacillales</taxon>
        <taxon>Bacillaceae</taxon>
        <taxon>Peribacillus</taxon>
    </lineage>
</organism>
<dbReference type="EMBL" id="JACJHX010000008">
    <property type="protein sequence ID" value="MBA9027478.1"/>
    <property type="molecule type" value="Genomic_DNA"/>
</dbReference>
<gene>
    <name evidence="1" type="ORF">HNP81_002768</name>
</gene>
<sequence>MEIKDSTLYEGGGVFLNRRLEFSGYIENVSLAKKQYYIRFT</sequence>
<proteinExistence type="predicted"/>
<dbReference type="Proteomes" id="UP000626697">
    <property type="component" value="Unassembled WGS sequence"/>
</dbReference>
<protein>
    <submittedName>
        <fullName evidence="1">Uncharacterized protein</fullName>
    </submittedName>
</protein>
<accession>A0ABR6CS46</accession>
<keyword evidence="2" id="KW-1185">Reference proteome</keyword>
<evidence type="ECO:0000313" key="1">
    <source>
        <dbReference type="EMBL" id="MBA9027478.1"/>
    </source>
</evidence>
<comment type="caution">
    <text evidence="1">The sequence shown here is derived from an EMBL/GenBank/DDBJ whole genome shotgun (WGS) entry which is preliminary data.</text>
</comment>
<dbReference type="RefSeq" id="WP_281384502.1">
    <property type="nucleotide sequence ID" value="NZ_JACJHX010000008.1"/>
</dbReference>